<dbReference type="SMART" id="SM00906">
    <property type="entry name" value="Fungal_trans"/>
    <property type="match status" value="1"/>
</dbReference>
<dbReference type="Pfam" id="PF04082">
    <property type="entry name" value="Fungal_trans"/>
    <property type="match status" value="1"/>
</dbReference>
<feature type="region of interest" description="Disordered" evidence="6">
    <location>
        <begin position="60"/>
        <end position="135"/>
    </location>
</feature>
<evidence type="ECO:0000259" key="7">
    <source>
        <dbReference type="PROSITE" id="PS50048"/>
    </source>
</evidence>
<dbReference type="PROSITE" id="PS50048">
    <property type="entry name" value="ZN2_CY6_FUNGAL_2"/>
    <property type="match status" value="1"/>
</dbReference>
<dbReference type="GO" id="GO:0000978">
    <property type="term" value="F:RNA polymerase II cis-regulatory region sequence-specific DNA binding"/>
    <property type="evidence" value="ECO:0007669"/>
    <property type="project" value="TreeGrafter"/>
</dbReference>
<keyword evidence="9" id="KW-1185">Reference proteome</keyword>
<evidence type="ECO:0000256" key="2">
    <source>
        <dbReference type="ARBA" id="ARBA00023015"/>
    </source>
</evidence>
<protein>
    <recommendedName>
        <fullName evidence="7">Zn(2)-C6 fungal-type domain-containing protein</fullName>
    </recommendedName>
</protein>
<feature type="region of interest" description="Disordered" evidence="6">
    <location>
        <begin position="1"/>
        <end position="38"/>
    </location>
</feature>
<name>A0A1L9TTE3_9EURO</name>
<dbReference type="GO" id="GO:0000981">
    <property type="term" value="F:DNA-binding transcription factor activity, RNA polymerase II-specific"/>
    <property type="evidence" value="ECO:0007669"/>
    <property type="project" value="InterPro"/>
</dbReference>
<reference evidence="9" key="1">
    <citation type="journal article" date="2017" name="Genome Biol.">
        <title>Comparative genomics reveals high biological diversity and specific adaptations in the industrially and medically important fungal genus Aspergillus.</title>
        <authorList>
            <person name="de Vries R.P."/>
            <person name="Riley R."/>
            <person name="Wiebenga A."/>
            <person name="Aguilar-Osorio G."/>
            <person name="Amillis S."/>
            <person name="Uchima C.A."/>
            <person name="Anderluh G."/>
            <person name="Asadollahi M."/>
            <person name="Askin M."/>
            <person name="Barry K."/>
            <person name="Battaglia E."/>
            <person name="Bayram O."/>
            <person name="Benocci T."/>
            <person name="Braus-Stromeyer S.A."/>
            <person name="Caldana C."/>
            <person name="Canovas D."/>
            <person name="Cerqueira G.C."/>
            <person name="Chen F."/>
            <person name="Chen W."/>
            <person name="Choi C."/>
            <person name="Clum A."/>
            <person name="Dos Santos R.A."/>
            <person name="Damasio A.R."/>
            <person name="Diallinas G."/>
            <person name="Emri T."/>
            <person name="Fekete E."/>
            <person name="Flipphi M."/>
            <person name="Freyberg S."/>
            <person name="Gallo A."/>
            <person name="Gournas C."/>
            <person name="Habgood R."/>
            <person name="Hainaut M."/>
            <person name="Harispe M.L."/>
            <person name="Henrissat B."/>
            <person name="Hilden K.S."/>
            <person name="Hope R."/>
            <person name="Hossain A."/>
            <person name="Karabika E."/>
            <person name="Karaffa L."/>
            <person name="Karanyi Z."/>
            <person name="Krasevec N."/>
            <person name="Kuo A."/>
            <person name="Kusch H."/>
            <person name="LaButti K."/>
            <person name="Lagendijk E.L."/>
            <person name="Lapidus A."/>
            <person name="Levasseur A."/>
            <person name="Lindquist E."/>
            <person name="Lipzen A."/>
            <person name="Logrieco A.F."/>
            <person name="MacCabe A."/>
            <person name="Maekelae M.R."/>
            <person name="Malavazi I."/>
            <person name="Melin P."/>
            <person name="Meyer V."/>
            <person name="Mielnichuk N."/>
            <person name="Miskei M."/>
            <person name="Molnar A.P."/>
            <person name="Mule G."/>
            <person name="Ngan C.Y."/>
            <person name="Orejas M."/>
            <person name="Orosz E."/>
            <person name="Ouedraogo J.P."/>
            <person name="Overkamp K.M."/>
            <person name="Park H.-S."/>
            <person name="Perrone G."/>
            <person name="Piumi F."/>
            <person name="Punt P.J."/>
            <person name="Ram A.F."/>
            <person name="Ramon A."/>
            <person name="Rauscher S."/>
            <person name="Record E."/>
            <person name="Riano-Pachon D.M."/>
            <person name="Robert V."/>
            <person name="Roehrig J."/>
            <person name="Ruller R."/>
            <person name="Salamov A."/>
            <person name="Salih N.S."/>
            <person name="Samson R.A."/>
            <person name="Sandor E."/>
            <person name="Sanguinetti M."/>
            <person name="Schuetze T."/>
            <person name="Sepcic K."/>
            <person name="Shelest E."/>
            <person name="Sherlock G."/>
            <person name="Sophianopoulou V."/>
            <person name="Squina F.M."/>
            <person name="Sun H."/>
            <person name="Susca A."/>
            <person name="Todd R.B."/>
            <person name="Tsang A."/>
            <person name="Unkles S.E."/>
            <person name="van de Wiele N."/>
            <person name="van Rossen-Uffink D."/>
            <person name="Oliveira J.V."/>
            <person name="Vesth T.C."/>
            <person name="Visser J."/>
            <person name="Yu J.-H."/>
            <person name="Zhou M."/>
            <person name="Andersen M.R."/>
            <person name="Archer D.B."/>
            <person name="Baker S.E."/>
            <person name="Benoit I."/>
            <person name="Brakhage A.A."/>
            <person name="Braus G.H."/>
            <person name="Fischer R."/>
            <person name="Frisvad J.C."/>
            <person name="Goldman G.H."/>
            <person name="Houbraken J."/>
            <person name="Oakley B."/>
            <person name="Pocsi I."/>
            <person name="Scazzocchio C."/>
            <person name="Seiboth B."/>
            <person name="vanKuyk P.A."/>
            <person name="Wortman J."/>
            <person name="Dyer P.S."/>
            <person name="Grigoriev I.V."/>
        </authorList>
    </citation>
    <scope>NUCLEOTIDE SEQUENCE [LARGE SCALE GENOMIC DNA]</scope>
    <source>
        <strain evidence="9">CBS 593.65</strain>
    </source>
</reference>
<dbReference type="VEuPathDB" id="FungiDB:ASPSYDRAFT_657124"/>
<dbReference type="GO" id="GO:0006351">
    <property type="term" value="P:DNA-templated transcription"/>
    <property type="evidence" value="ECO:0007669"/>
    <property type="project" value="InterPro"/>
</dbReference>
<evidence type="ECO:0000256" key="1">
    <source>
        <dbReference type="ARBA" id="ARBA00022723"/>
    </source>
</evidence>
<feature type="compositionally biased region" description="Polar residues" evidence="6">
    <location>
        <begin position="86"/>
        <end position="119"/>
    </location>
</feature>
<dbReference type="GO" id="GO:0005634">
    <property type="term" value="C:nucleus"/>
    <property type="evidence" value="ECO:0007669"/>
    <property type="project" value="TreeGrafter"/>
</dbReference>
<dbReference type="RefSeq" id="XP_040706451.1">
    <property type="nucleotide sequence ID" value="XM_040850322.1"/>
</dbReference>
<evidence type="ECO:0000256" key="4">
    <source>
        <dbReference type="ARBA" id="ARBA00023163"/>
    </source>
</evidence>
<dbReference type="Gene3D" id="4.10.240.10">
    <property type="entry name" value="Zn(2)-C6 fungal-type DNA-binding domain"/>
    <property type="match status" value="1"/>
</dbReference>
<proteinExistence type="predicted"/>
<feature type="region of interest" description="Disordered" evidence="6">
    <location>
        <begin position="723"/>
        <end position="750"/>
    </location>
</feature>
<keyword evidence="5" id="KW-0539">Nucleus</keyword>
<keyword evidence="4" id="KW-0804">Transcription</keyword>
<evidence type="ECO:0000256" key="6">
    <source>
        <dbReference type="SAM" id="MobiDB-lite"/>
    </source>
</evidence>
<feature type="compositionally biased region" description="Basic and acidic residues" evidence="6">
    <location>
        <begin position="27"/>
        <end position="36"/>
    </location>
</feature>
<dbReference type="PANTHER" id="PTHR47424:SF15">
    <property type="entry name" value="ZN(II)2CYS6 TRANSCRIPTION FACTOR (EUROFUNG)"/>
    <property type="match status" value="1"/>
</dbReference>
<dbReference type="GeneID" id="63766395"/>
<dbReference type="InterPro" id="IPR036864">
    <property type="entry name" value="Zn2-C6_fun-type_DNA-bd_sf"/>
</dbReference>
<accession>A0A1L9TTE3</accession>
<keyword evidence="3" id="KW-0238">DNA-binding</keyword>
<dbReference type="STRING" id="1036612.A0A1L9TTE3"/>
<dbReference type="SMART" id="SM00066">
    <property type="entry name" value="GAL4"/>
    <property type="match status" value="1"/>
</dbReference>
<dbReference type="CDD" id="cd12148">
    <property type="entry name" value="fungal_TF_MHR"/>
    <property type="match status" value="1"/>
</dbReference>
<feature type="domain" description="Zn(2)-C6 fungal-type" evidence="7">
    <location>
        <begin position="25"/>
        <end position="54"/>
    </location>
</feature>
<dbReference type="OrthoDB" id="2571985at2759"/>
<dbReference type="Pfam" id="PF00172">
    <property type="entry name" value="Zn_clus"/>
    <property type="match status" value="1"/>
</dbReference>
<dbReference type="InterPro" id="IPR001138">
    <property type="entry name" value="Zn2Cys6_DnaBD"/>
</dbReference>
<keyword evidence="2" id="KW-0805">Transcription regulation</keyword>
<dbReference type="PROSITE" id="PS00463">
    <property type="entry name" value="ZN2_CY6_FUNGAL_1"/>
    <property type="match status" value="1"/>
</dbReference>
<feature type="compositionally biased region" description="Basic residues" evidence="6">
    <location>
        <begin position="67"/>
        <end position="76"/>
    </location>
</feature>
<dbReference type="Proteomes" id="UP000184356">
    <property type="component" value="Unassembled WGS sequence"/>
</dbReference>
<dbReference type="InterPro" id="IPR051127">
    <property type="entry name" value="Fungal_SecMet_Regulators"/>
</dbReference>
<dbReference type="CDD" id="cd00067">
    <property type="entry name" value="GAL4"/>
    <property type="match status" value="1"/>
</dbReference>
<dbReference type="InterPro" id="IPR007219">
    <property type="entry name" value="XnlR_reg_dom"/>
</dbReference>
<sequence length="806" mass="88854">MPGDPQSMTARLRASRRRPPRASRACETCRGRKTKCDQAQPCSYCSYHSLDCFYRGGTAQNTPSARRQQKYLHKGRPSPWPEATVTHASPDSLHNNAQAQLPSKSPSAPGTPGPNNTLVASPELGDSASRDGLSGVNLHTRGTEFYGNSSNLAFLRNLYMRARSQADNRVPGVDEQSSIAPDTPQSDAQSDRRARAGPHKAQLSIVNLLYNPGYRGQRSGNYGEDNRRKESQGVLRSFAGHDRTIPTTAEELAPEAQIEVEKLFIGSYFSNKHYIHPMLNKVVFMHRCEKDAFVLGRRPGFMRGSSRFSGLYFAVVALGAINASSEETSLLGHYCTSSTTERPSTESGSQPSALDFADFYFKTAKQAIGDLFEGCCLESVQALLLMSVFCQNALRPHSCFMYSGMAVRTAVAIGLASGMSFVSPEMRKEARRTWWCIYSHEIEMCCSSGRLDSMKELCYYQISLPALKASPGSQLDPDSEDNDVAMIPVMVSLAQIMSAASHQLYHSPKRSLDEMSRIAMDLDRKLLDWKAAIPKFLDIDVASLNDPEWAFKQKLVLRLRFYNTRILIHRPFLAAATSNVSSPALQQHLHICLETARTNIHMQYESFLHRLYIRTWWYNTTYALYGAMILLHVVLAGSPSGTPDTTLLHDVEKSLDIFESMNNIVVARRCAEMIREVLEVARACVVRRTSIDTINNESLNALPLGRQQPLQYTGIQGMQLAVGSSPDRGDSSTLGPAGGGSVDTATGFTLPSGISTNEGGDFFYSLFNDQGAQPDTRAEMLANLVDPTVLEDFAFGSGIGGEISFL</sequence>
<feature type="compositionally biased region" description="Polar residues" evidence="6">
    <location>
        <begin position="175"/>
        <end position="188"/>
    </location>
</feature>
<gene>
    <name evidence="8" type="ORF">ASPSYDRAFT_657124</name>
</gene>
<keyword evidence="1" id="KW-0479">Metal-binding</keyword>
<dbReference type="PANTHER" id="PTHR47424">
    <property type="entry name" value="REGULATORY PROTEIN GAL4"/>
    <property type="match status" value="1"/>
</dbReference>
<feature type="region of interest" description="Disordered" evidence="6">
    <location>
        <begin position="167"/>
        <end position="199"/>
    </location>
</feature>
<evidence type="ECO:0000313" key="8">
    <source>
        <dbReference type="EMBL" id="OJJ62645.1"/>
    </source>
</evidence>
<dbReference type="GO" id="GO:0008270">
    <property type="term" value="F:zinc ion binding"/>
    <property type="evidence" value="ECO:0007669"/>
    <property type="project" value="InterPro"/>
</dbReference>
<dbReference type="AlphaFoldDB" id="A0A1L9TTE3"/>
<dbReference type="EMBL" id="KV878583">
    <property type="protein sequence ID" value="OJJ62645.1"/>
    <property type="molecule type" value="Genomic_DNA"/>
</dbReference>
<evidence type="ECO:0000256" key="5">
    <source>
        <dbReference type="ARBA" id="ARBA00023242"/>
    </source>
</evidence>
<organism evidence="8 9">
    <name type="scientific">Aspergillus sydowii CBS 593.65</name>
    <dbReference type="NCBI Taxonomy" id="1036612"/>
    <lineage>
        <taxon>Eukaryota</taxon>
        <taxon>Fungi</taxon>
        <taxon>Dikarya</taxon>
        <taxon>Ascomycota</taxon>
        <taxon>Pezizomycotina</taxon>
        <taxon>Eurotiomycetes</taxon>
        <taxon>Eurotiomycetidae</taxon>
        <taxon>Eurotiales</taxon>
        <taxon>Aspergillaceae</taxon>
        <taxon>Aspergillus</taxon>
        <taxon>Aspergillus subgen. Nidulantes</taxon>
    </lineage>
</organism>
<dbReference type="GO" id="GO:0000435">
    <property type="term" value="P:positive regulation of transcription from RNA polymerase II promoter by galactose"/>
    <property type="evidence" value="ECO:0007669"/>
    <property type="project" value="TreeGrafter"/>
</dbReference>
<evidence type="ECO:0000313" key="9">
    <source>
        <dbReference type="Proteomes" id="UP000184356"/>
    </source>
</evidence>
<dbReference type="SUPFAM" id="SSF57701">
    <property type="entry name" value="Zn2/Cys6 DNA-binding domain"/>
    <property type="match status" value="1"/>
</dbReference>
<evidence type="ECO:0000256" key="3">
    <source>
        <dbReference type="ARBA" id="ARBA00023125"/>
    </source>
</evidence>